<gene>
    <name evidence="9" type="ORF">MTR67_050851</name>
</gene>
<evidence type="ECO:0008006" key="11">
    <source>
        <dbReference type="Google" id="ProtNLM"/>
    </source>
</evidence>
<feature type="domain" description="Leucine-rich repeat-containing N-terminal plant-type" evidence="7">
    <location>
        <begin position="25"/>
        <end position="63"/>
    </location>
</feature>
<dbReference type="Pfam" id="PF08263">
    <property type="entry name" value="LRRNT_2"/>
    <property type="match status" value="1"/>
</dbReference>
<evidence type="ECO:0000256" key="5">
    <source>
        <dbReference type="ARBA" id="ARBA00023136"/>
    </source>
</evidence>
<evidence type="ECO:0000313" key="9">
    <source>
        <dbReference type="EMBL" id="WMV57466.1"/>
    </source>
</evidence>
<dbReference type="InterPro" id="IPR013210">
    <property type="entry name" value="LRR_N_plant-typ"/>
</dbReference>
<keyword evidence="10" id="KW-1185">Reference proteome</keyword>
<reference evidence="9" key="1">
    <citation type="submission" date="2023-08" db="EMBL/GenBank/DDBJ databases">
        <title>A de novo genome assembly of Solanum verrucosum Schlechtendal, a Mexican diploid species geographically isolated from the other diploid A-genome species in potato relatives.</title>
        <authorList>
            <person name="Hosaka K."/>
        </authorList>
    </citation>
    <scope>NUCLEOTIDE SEQUENCE</scope>
    <source>
        <tissue evidence="9">Young leaves</tissue>
    </source>
</reference>
<dbReference type="Pfam" id="PF23598">
    <property type="entry name" value="LRR_14"/>
    <property type="match status" value="1"/>
</dbReference>
<dbReference type="InterPro" id="IPR032675">
    <property type="entry name" value="LRR_dom_sf"/>
</dbReference>
<dbReference type="Gene3D" id="3.80.10.10">
    <property type="entry name" value="Ribonuclease Inhibitor"/>
    <property type="match status" value="1"/>
</dbReference>
<dbReference type="InterPro" id="IPR055414">
    <property type="entry name" value="LRR_R13L4/SHOC2-like"/>
</dbReference>
<protein>
    <recommendedName>
        <fullName evidence="11">Leucine-rich repeat-containing N-terminal plant-type domain-containing protein</fullName>
    </recommendedName>
</protein>
<evidence type="ECO:0000313" key="10">
    <source>
        <dbReference type="Proteomes" id="UP001234989"/>
    </source>
</evidence>
<comment type="subcellular location">
    <subcellularLocation>
        <location evidence="1">Membrane</location>
    </subcellularLocation>
</comment>
<name>A0AAF0ZZK8_SOLVR</name>
<evidence type="ECO:0000256" key="3">
    <source>
        <dbReference type="ARBA" id="ARBA00022729"/>
    </source>
</evidence>
<dbReference type="EMBL" id="CP133623">
    <property type="protein sequence ID" value="WMV57466.1"/>
    <property type="molecule type" value="Genomic_DNA"/>
</dbReference>
<feature type="chain" id="PRO_5041929779" description="Leucine-rich repeat-containing N-terminal plant-type domain-containing protein" evidence="6">
    <location>
        <begin position="23"/>
        <end position="197"/>
    </location>
</feature>
<organism evidence="9 10">
    <name type="scientific">Solanum verrucosum</name>
    <dbReference type="NCBI Taxonomy" id="315347"/>
    <lineage>
        <taxon>Eukaryota</taxon>
        <taxon>Viridiplantae</taxon>
        <taxon>Streptophyta</taxon>
        <taxon>Embryophyta</taxon>
        <taxon>Tracheophyta</taxon>
        <taxon>Spermatophyta</taxon>
        <taxon>Magnoliopsida</taxon>
        <taxon>eudicotyledons</taxon>
        <taxon>Gunneridae</taxon>
        <taxon>Pentapetalae</taxon>
        <taxon>asterids</taxon>
        <taxon>lamiids</taxon>
        <taxon>Solanales</taxon>
        <taxon>Solanaceae</taxon>
        <taxon>Solanoideae</taxon>
        <taxon>Solaneae</taxon>
        <taxon>Solanum</taxon>
    </lineage>
</organism>
<feature type="non-terminal residue" evidence="9">
    <location>
        <position position="197"/>
    </location>
</feature>
<evidence type="ECO:0000256" key="4">
    <source>
        <dbReference type="ARBA" id="ARBA00022737"/>
    </source>
</evidence>
<feature type="signal peptide" evidence="6">
    <location>
        <begin position="1"/>
        <end position="22"/>
    </location>
</feature>
<evidence type="ECO:0000259" key="7">
    <source>
        <dbReference type="Pfam" id="PF08263"/>
    </source>
</evidence>
<feature type="non-terminal residue" evidence="9">
    <location>
        <position position="1"/>
    </location>
</feature>
<dbReference type="Proteomes" id="UP001234989">
    <property type="component" value="Chromosome 12"/>
</dbReference>
<feature type="domain" description="Disease resistance R13L4/SHOC-2-like LRR" evidence="8">
    <location>
        <begin position="77"/>
        <end position="191"/>
    </location>
</feature>
<evidence type="ECO:0000256" key="2">
    <source>
        <dbReference type="ARBA" id="ARBA00022614"/>
    </source>
</evidence>
<dbReference type="PANTHER" id="PTHR48060">
    <property type="entry name" value="DNA DAMAGE-REPAIR/TOLERATION PROTEIN DRT100"/>
    <property type="match status" value="1"/>
</dbReference>
<dbReference type="FunFam" id="3.80.10.10:FF:000400">
    <property type="entry name" value="Nuclear pore complex protein NUP107"/>
    <property type="match status" value="1"/>
</dbReference>
<dbReference type="AlphaFoldDB" id="A0AAF0ZZK8"/>
<accession>A0AAF0ZZK8</accession>
<keyword evidence="3 6" id="KW-0732">Signal</keyword>
<evidence type="ECO:0000259" key="8">
    <source>
        <dbReference type="Pfam" id="PF23598"/>
    </source>
</evidence>
<dbReference type="SUPFAM" id="SSF52058">
    <property type="entry name" value="L domain-like"/>
    <property type="match status" value="1"/>
</dbReference>
<keyword evidence="4" id="KW-0677">Repeat</keyword>
<proteinExistence type="predicted"/>
<dbReference type="GO" id="GO:0016020">
    <property type="term" value="C:membrane"/>
    <property type="evidence" value="ECO:0007669"/>
    <property type="project" value="UniProtKB-SubCell"/>
</dbReference>
<keyword evidence="5" id="KW-0472">Membrane</keyword>
<evidence type="ECO:0000256" key="6">
    <source>
        <dbReference type="SAM" id="SignalP"/>
    </source>
</evidence>
<keyword evidence="2" id="KW-0433">Leucine-rich repeat</keyword>
<sequence length="197" mass="21587">GSQNIFKFQFLNFLCLFTITFASTEEAIALLKWKATFKNQNNSLLASWTHSLNACGHWYGVTCFNGRVNKLLQTIYNLLNGSISSSLGKLTNLSILYIYQNILFGSIPTEIGDLRSLAYLGLSTTSLNSSIPASLGNLTSLSSLYLHENHISGSIPEEIGYLRSPTSLGLHENHLSDSIPASLGNLTSLSSMYLLEN</sequence>
<dbReference type="PANTHER" id="PTHR48060:SF24">
    <property type="entry name" value="NON-SPECIFIC SERINE_THREONINE PROTEIN KINASE"/>
    <property type="match status" value="1"/>
</dbReference>
<dbReference type="InterPro" id="IPR053211">
    <property type="entry name" value="DNA_repair-toleration"/>
</dbReference>
<evidence type="ECO:0000256" key="1">
    <source>
        <dbReference type="ARBA" id="ARBA00004370"/>
    </source>
</evidence>